<dbReference type="GO" id="GO:0070652">
    <property type="term" value="C:HAUS complex"/>
    <property type="evidence" value="ECO:0007669"/>
    <property type="project" value="InterPro"/>
</dbReference>
<dbReference type="GO" id="GO:1990498">
    <property type="term" value="C:mitotic spindle microtubule"/>
    <property type="evidence" value="ECO:0007669"/>
    <property type="project" value="TreeGrafter"/>
</dbReference>
<feature type="coiled-coil region" evidence="1">
    <location>
        <begin position="53"/>
        <end position="80"/>
    </location>
</feature>
<dbReference type="EMBL" id="CM015727">
    <property type="protein sequence ID" value="KAF3700686.1"/>
    <property type="molecule type" value="Genomic_DNA"/>
</dbReference>
<dbReference type="GO" id="GO:0005813">
    <property type="term" value="C:centrosome"/>
    <property type="evidence" value="ECO:0007669"/>
    <property type="project" value="TreeGrafter"/>
</dbReference>
<evidence type="ECO:0000313" key="2">
    <source>
        <dbReference type="EMBL" id="KAF3700686.1"/>
    </source>
</evidence>
<dbReference type="GO" id="GO:0051225">
    <property type="term" value="P:spindle assembly"/>
    <property type="evidence" value="ECO:0007669"/>
    <property type="project" value="InterPro"/>
</dbReference>
<name>A0A6G1QEZ3_CHAAH</name>
<dbReference type="Proteomes" id="UP000503349">
    <property type="component" value="Chromosome 16"/>
</dbReference>
<dbReference type="PRINTS" id="PR02088">
    <property type="entry name" value="HAUSAUGMINL2"/>
</dbReference>
<keyword evidence="3" id="KW-1185">Reference proteome</keyword>
<dbReference type="GO" id="GO:0007020">
    <property type="term" value="P:microtubule nucleation"/>
    <property type="evidence" value="ECO:0007669"/>
    <property type="project" value="TreeGrafter"/>
</dbReference>
<dbReference type="GO" id="GO:0007098">
    <property type="term" value="P:centrosome cycle"/>
    <property type="evidence" value="ECO:0007669"/>
    <property type="project" value="InterPro"/>
</dbReference>
<dbReference type="PANTHER" id="PTHR16039">
    <property type="entry name" value="HAUS AUGMIN-LIKE COMPLEX SUBUNIT 2"/>
    <property type="match status" value="1"/>
</dbReference>
<dbReference type="AlphaFoldDB" id="A0A6G1QEZ3"/>
<keyword evidence="1" id="KW-0175">Coiled coil</keyword>
<evidence type="ECO:0000313" key="3">
    <source>
        <dbReference type="Proteomes" id="UP000503349"/>
    </source>
</evidence>
<dbReference type="InterPro" id="IPR026242">
    <property type="entry name" value="HAUS2_metazoa"/>
</dbReference>
<proteinExistence type="predicted"/>
<sequence>MLQWDLSSFSVSPAANLLARCVSKGALSQEDIDSASSRPSPAFSLRLNDAEQRISAQKQLDQLQLEMQLLKMEEKNADVTHTHHLTRRFQMLQLFCSHLQDILKEQNTLRQRLMRPIGRTNLPVQAHLHRSVVDSVKLLLDFIENLEEKLKSVHSWTRTRDHLTHLDTSLIKLLAQVVELQTLSSQVLQWREVGSSSLQSDSSA</sequence>
<dbReference type="PANTHER" id="PTHR16039:SF1">
    <property type="entry name" value="HAUS AUGMIN-LIKE COMPLEX SUBUNIT 2"/>
    <property type="match status" value="1"/>
</dbReference>
<organism evidence="2 3">
    <name type="scientific">Channa argus</name>
    <name type="common">Northern snakehead</name>
    <name type="synonym">Ophicephalus argus</name>
    <dbReference type="NCBI Taxonomy" id="215402"/>
    <lineage>
        <taxon>Eukaryota</taxon>
        <taxon>Metazoa</taxon>
        <taxon>Chordata</taxon>
        <taxon>Craniata</taxon>
        <taxon>Vertebrata</taxon>
        <taxon>Euteleostomi</taxon>
        <taxon>Actinopterygii</taxon>
        <taxon>Neopterygii</taxon>
        <taxon>Teleostei</taxon>
        <taxon>Neoteleostei</taxon>
        <taxon>Acanthomorphata</taxon>
        <taxon>Anabantaria</taxon>
        <taxon>Anabantiformes</taxon>
        <taxon>Channoidei</taxon>
        <taxon>Channidae</taxon>
        <taxon>Channa</taxon>
    </lineage>
</organism>
<dbReference type="InterPro" id="IPR028346">
    <property type="entry name" value="HAUS2"/>
</dbReference>
<gene>
    <name evidence="2" type="ORF">EXN66_Car016374</name>
</gene>
<dbReference type="Pfam" id="PF15003">
    <property type="entry name" value="HAUS2"/>
    <property type="match status" value="1"/>
</dbReference>
<protein>
    <submittedName>
        <fullName evidence="2">HAUS augmin-like complex subunit 2 Centrosomal protein of 27 kDa</fullName>
    </submittedName>
</protein>
<reference evidence="2 3" key="1">
    <citation type="submission" date="2019-02" db="EMBL/GenBank/DDBJ databases">
        <title>Opniocepnalus argus genome.</title>
        <authorList>
            <person name="Zhou C."/>
            <person name="Xiao S."/>
        </authorList>
    </citation>
    <scope>NUCLEOTIDE SEQUENCE [LARGE SCALE GENOMIC DNA]</scope>
    <source>
        <strain evidence="2">OARG1902GOOAL</strain>
        <tissue evidence="2">Muscle</tissue>
    </source>
</reference>
<evidence type="ECO:0000256" key="1">
    <source>
        <dbReference type="SAM" id="Coils"/>
    </source>
</evidence>
<accession>A0A6G1QEZ3</accession>
<reference evidence="3" key="2">
    <citation type="submission" date="2019-02" db="EMBL/GenBank/DDBJ databases">
        <title>Opniocepnalus argus Var Kimnra genome.</title>
        <authorList>
            <person name="Zhou C."/>
            <person name="Xiao S."/>
        </authorList>
    </citation>
    <scope>NUCLEOTIDE SEQUENCE [LARGE SCALE GENOMIC DNA]</scope>
</reference>